<dbReference type="InterPro" id="IPR053793">
    <property type="entry name" value="PB1-like"/>
</dbReference>
<comment type="caution">
    <text evidence="8">The sequence shown here is derived from an EMBL/GenBank/DDBJ whole genome shotgun (WGS) entry which is preliminary data.</text>
</comment>
<evidence type="ECO:0000256" key="2">
    <source>
        <dbReference type="ARBA" id="ARBA00022771"/>
    </source>
</evidence>
<feature type="region of interest" description="Disordered" evidence="5">
    <location>
        <begin position="143"/>
        <end position="165"/>
    </location>
</feature>
<organism evidence="8 9">
    <name type="scientific">Hibiscus sabdariffa</name>
    <name type="common">roselle</name>
    <dbReference type="NCBI Taxonomy" id="183260"/>
    <lineage>
        <taxon>Eukaryota</taxon>
        <taxon>Viridiplantae</taxon>
        <taxon>Streptophyta</taxon>
        <taxon>Embryophyta</taxon>
        <taxon>Tracheophyta</taxon>
        <taxon>Spermatophyta</taxon>
        <taxon>Magnoliopsida</taxon>
        <taxon>eudicotyledons</taxon>
        <taxon>Gunneridae</taxon>
        <taxon>Pentapetalae</taxon>
        <taxon>rosids</taxon>
        <taxon>malvids</taxon>
        <taxon>Malvales</taxon>
        <taxon>Malvaceae</taxon>
        <taxon>Malvoideae</taxon>
        <taxon>Hibiscus</taxon>
    </lineage>
</organism>
<sequence length="771" mass="83295">MPKSFFSSKREGERACALRNSAASDPLISFPFILFSTPLLLFISSPMESNLVIKVKYGDTLRRFTAPVDDGEQLGLDMAGLRAKIRGLFYFPVDTEFTLTYIDEDGDVVTLVDDDDLYDVMRQRLKFLRINVQLDDDKLGKPYGASSRSSTLRSPPFQPPSEGLNAGAADVLKSVPEPLRGALNEAFSKLSVDAALKVASARPVLGDLVECLSKMGQSYLSPVPKPGVASDSSMPVVSSGSSCSTSVPVDPDGGLRAVLPKPTDVDSICKDSKEGNSGDAPRGVDVPAISNPGNADPLSNDNRTGCAPVSSQQSPNVFPCNDQKNTKESIGGVPVASDPVVSPPVSQSKRIFDSTDENGMPDTFHKGIQCDGCGALPITGPRFKSIVKDDYDLCRICFSKMGNESDYIRMDSPVHSSNPWLSGASDDHIPIALSHVLRNPVAQPMLESCFISDINIIDGTVMAPSTSFTKIWRMRNNGTTPWFQGLQLIWIGGDVLRNSTTVDLEIPADGVPVDGELDIAVDFTAPPVPGQYVSYWRMASQAGIKFGQYVWVLIHVDASLKDTSSDDFQGLNLNLPPENTSQTDSELCNSNADTAPVKPLINEQSTLEQTLNYTDSPTPILSHAISSSVAYPFIPKGFPVPTSPKTPSSSPYPIINVSAAATAGAIASQEPPPLKPSEEKSKNAAVEQTLLKELEDMGFKQVNLNKEILRMNEYNLEKSIDDLCGASEWDPMLEELQEMGFSDVEMNKMLLKKHNGSIRGVVVDLLSEETA</sequence>
<dbReference type="InterPro" id="IPR009060">
    <property type="entry name" value="UBA-like_sf"/>
</dbReference>
<evidence type="ECO:0000256" key="4">
    <source>
        <dbReference type="PROSITE-ProRule" id="PRU00228"/>
    </source>
</evidence>
<dbReference type="Pfam" id="PF00564">
    <property type="entry name" value="PB1"/>
    <property type="match status" value="1"/>
</dbReference>
<evidence type="ECO:0008006" key="10">
    <source>
        <dbReference type="Google" id="ProtNLM"/>
    </source>
</evidence>
<accession>A0ABR2NPS3</accession>
<feature type="region of interest" description="Disordered" evidence="5">
    <location>
        <begin position="225"/>
        <end position="347"/>
    </location>
</feature>
<name>A0ABR2NPS3_9ROSI</name>
<dbReference type="PROSITE" id="PS51745">
    <property type="entry name" value="PB1"/>
    <property type="match status" value="1"/>
</dbReference>
<dbReference type="Proteomes" id="UP001396334">
    <property type="component" value="Unassembled WGS sequence"/>
</dbReference>
<dbReference type="InterPro" id="IPR056893">
    <property type="entry name" value="UBA_Nbr1_C"/>
</dbReference>
<evidence type="ECO:0000256" key="5">
    <source>
        <dbReference type="SAM" id="MobiDB-lite"/>
    </source>
</evidence>
<dbReference type="Gene3D" id="3.30.60.90">
    <property type="match status" value="1"/>
</dbReference>
<feature type="compositionally biased region" description="Low complexity" evidence="5">
    <location>
        <begin position="333"/>
        <end position="347"/>
    </location>
</feature>
<evidence type="ECO:0000256" key="1">
    <source>
        <dbReference type="ARBA" id="ARBA00022723"/>
    </source>
</evidence>
<dbReference type="Pfam" id="PF00569">
    <property type="entry name" value="ZZ"/>
    <property type="match status" value="1"/>
</dbReference>
<dbReference type="InterPro" id="IPR032350">
    <property type="entry name" value="Nbr1_FW"/>
</dbReference>
<dbReference type="Gene3D" id="1.10.8.10">
    <property type="entry name" value="DNA helicase RuvA subunit, C-terminal domain"/>
    <property type="match status" value="2"/>
</dbReference>
<dbReference type="InterPro" id="IPR000433">
    <property type="entry name" value="Znf_ZZ"/>
</dbReference>
<reference evidence="8 9" key="1">
    <citation type="journal article" date="2024" name="G3 (Bethesda)">
        <title>Genome assembly of Hibiscus sabdariffa L. provides insights into metabolisms of medicinal natural products.</title>
        <authorList>
            <person name="Kim T."/>
        </authorList>
    </citation>
    <scope>NUCLEOTIDE SEQUENCE [LARGE SCALE GENOMIC DNA]</scope>
    <source>
        <strain evidence="8">TK-2024</strain>
        <tissue evidence="8">Old leaves</tissue>
    </source>
</reference>
<dbReference type="Pfam" id="PF16158">
    <property type="entry name" value="N_BRCA1_IG"/>
    <property type="match status" value="1"/>
</dbReference>
<dbReference type="CDD" id="cd14319">
    <property type="entry name" value="UBA_NBR1"/>
    <property type="match status" value="2"/>
</dbReference>
<feature type="compositionally biased region" description="Low complexity" evidence="5">
    <location>
        <begin position="228"/>
        <end position="249"/>
    </location>
</feature>
<evidence type="ECO:0000313" key="9">
    <source>
        <dbReference type="Proteomes" id="UP001396334"/>
    </source>
</evidence>
<dbReference type="SUPFAM" id="SSF54277">
    <property type="entry name" value="CAD &amp; PB1 domains"/>
    <property type="match status" value="1"/>
</dbReference>
<dbReference type="Gene3D" id="2.60.40.10">
    <property type="entry name" value="Immunoglobulins"/>
    <property type="match status" value="1"/>
</dbReference>
<protein>
    <recommendedName>
        <fullName evidence="10">Protein NBR1 homolog</fullName>
    </recommendedName>
</protein>
<dbReference type="SUPFAM" id="SSF46934">
    <property type="entry name" value="UBA-like"/>
    <property type="match status" value="1"/>
</dbReference>
<keyword evidence="9" id="KW-1185">Reference proteome</keyword>
<feature type="domain" description="ZZ-type" evidence="6">
    <location>
        <begin position="365"/>
        <end position="415"/>
    </location>
</feature>
<evidence type="ECO:0000259" key="6">
    <source>
        <dbReference type="PROSITE" id="PS50135"/>
    </source>
</evidence>
<dbReference type="Gene3D" id="3.10.20.90">
    <property type="entry name" value="Phosphatidylinositol 3-kinase Catalytic Subunit, Chain A, domain 1"/>
    <property type="match status" value="1"/>
</dbReference>
<dbReference type="InterPro" id="IPR000270">
    <property type="entry name" value="PB1_dom"/>
</dbReference>
<gene>
    <name evidence="8" type="ORF">V6N11_062979</name>
</gene>
<keyword evidence="3" id="KW-0862">Zinc</keyword>
<dbReference type="SUPFAM" id="SSF57850">
    <property type="entry name" value="RING/U-box"/>
    <property type="match status" value="1"/>
</dbReference>
<proteinExistence type="predicted"/>
<dbReference type="PANTHER" id="PTHR20930:SF0">
    <property type="entry name" value="PROTEIN ILRUN"/>
    <property type="match status" value="1"/>
</dbReference>
<dbReference type="InterPro" id="IPR013783">
    <property type="entry name" value="Ig-like_fold"/>
</dbReference>
<evidence type="ECO:0000259" key="7">
    <source>
        <dbReference type="PROSITE" id="PS51745"/>
    </source>
</evidence>
<feature type="compositionally biased region" description="Basic and acidic residues" evidence="5">
    <location>
        <begin position="263"/>
        <end position="276"/>
    </location>
</feature>
<feature type="compositionally biased region" description="Polar residues" evidence="5">
    <location>
        <begin position="291"/>
        <end position="316"/>
    </location>
</feature>
<keyword evidence="1" id="KW-0479">Metal-binding</keyword>
<dbReference type="PROSITE" id="PS50135">
    <property type="entry name" value="ZF_ZZ_2"/>
    <property type="match status" value="1"/>
</dbReference>
<dbReference type="InterPro" id="IPR043145">
    <property type="entry name" value="Znf_ZZ_sf"/>
</dbReference>
<evidence type="ECO:0000256" key="3">
    <source>
        <dbReference type="ARBA" id="ARBA00022833"/>
    </source>
</evidence>
<feature type="domain" description="PB1" evidence="7">
    <location>
        <begin position="50"/>
        <end position="135"/>
    </location>
</feature>
<dbReference type="Pfam" id="PF24932">
    <property type="entry name" value="UBA_NBR1_C"/>
    <property type="match status" value="2"/>
</dbReference>
<dbReference type="CDD" id="cd14947">
    <property type="entry name" value="NBR1_like"/>
    <property type="match status" value="1"/>
</dbReference>
<dbReference type="EMBL" id="JBBPBN010000114">
    <property type="protein sequence ID" value="KAK8978185.1"/>
    <property type="molecule type" value="Genomic_DNA"/>
</dbReference>
<dbReference type="SMART" id="SM00666">
    <property type="entry name" value="PB1"/>
    <property type="match status" value="1"/>
</dbReference>
<dbReference type="SMART" id="SM00291">
    <property type="entry name" value="ZnF_ZZ"/>
    <property type="match status" value="1"/>
</dbReference>
<evidence type="ECO:0000313" key="8">
    <source>
        <dbReference type="EMBL" id="KAK8978185.1"/>
    </source>
</evidence>
<keyword evidence="2 4" id="KW-0863">Zinc-finger</keyword>
<dbReference type="PANTHER" id="PTHR20930">
    <property type="entry name" value="OVARIAN CARCINOMA ANTIGEN CA125-RELATED"/>
    <property type="match status" value="1"/>
</dbReference>